<keyword evidence="1 2" id="KW-0238">DNA-binding</keyword>
<feature type="domain" description="Ku" evidence="4">
    <location>
        <begin position="53"/>
        <end position="181"/>
    </location>
</feature>
<feature type="region of interest" description="Disordered" evidence="3">
    <location>
        <begin position="263"/>
        <end position="350"/>
    </location>
</feature>
<dbReference type="OrthoDB" id="9795084at2"/>
<evidence type="ECO:0000259" key="4">
    <source>
        <dbReference type="SMART" id="SM00559"/>
    </source>
</evidence>
<gene>
    <name evidence="2" type="primary">ku</name>
    <name evidence="5" type="ORF">BAU07_17050</name>
</gene>
<comment type="similarity">
    <text evidence="2">Belongs to the prokaryotic Ku family.</text>
</comment>
<dbReference type="AlphaFoldDB" id="A0A193GFK4"/>
<dbReference type="SUPFAM" id="SSF100939">
    <property type="entry name" value="SPOC domain-like"/>
    <property type="match status" value="1"/>
</dbReference>
<dbReference type="GO" id="GO:0003690">
    <property type="term" value="F:double-stranded DNA binding"/>
    <property type="evidence" value="ECO:0007669"/>
    <property type="project" value="UniProtKB-UniRule"/>
</dbReference>
<organism evidence="5 6">
    <name type="scientific">Bordetella flabilis</name>
    <dbReference type="NCBI Taxonomy" id="463014"/>
    <lineage>
        <taxon>Bacteria</taxon>
        <taxon>Pseudomonadati</taxon>
        <taxon>Pseudomonadota</taxon>
        <taxon>Betaproteobacteria</taxon>
        <taxon>Burkholderiales</taxon>
        <taxon>Alcaligenaceae</taxon>
        <taxon>Bordetella</taxon>
    </lineage>
</organism>
<protein>
    <recommendedName>
        <fullName evidence="2">Non-homologous end joining protein Ku</fullName>
    </recommendedName>
</protein>
<dbReference type="PIRSF" id="PIRSF006493">
    <property type="entry name" value="Prok_Ku"/>
    <property type="match status" value="1"/>
</dbReference>
<proteinExistence type="inferred from homology"/>
<dbReference type="STRING" id="463014.BAU07_17050"/>
<dbReference type="PANTHER" id="PTHR41251">
    <property type="entry name" value="NON-HOMOLOGOUS END JOINING PROTEIN KU"/>
    <property type="match status" value="1"/>
</dbReference>
<name>A0A193GFK4_9BORD</name>
<reference evidence="5 6" key="1">
    <citation type="submission" date="2016-06" db="EMBL/GenBank/DDBJ databases">
        <title>Complete genome sequences of Bordetella bronchialis and Bordetella flabilis.</title>
        <authorList>
            <person name="LiPuma J.J."/>
            <person name="Spilker T."/>
        </authorList>
    </citation>
    <scope>NUCLEOTIDE SEQUENCE [LARGE SCALE GENOMIC DNA]</scope>
    <source>
        <strain evidence="5 6">AU10664</strain>
    </source>
</reference>
<dbReference type="HAMAP" id="MF_01875">
    <property type="entry name" value="Prokaryotic_Ku"/>
    <property type="match status" value="1"/>
</dbReference>
<dbReference type="GO" id="GO:0006310">
    <property type="term" value="P:DNA recombination"/>
    <property type="evidence" value="ECO:0007669"/>
    <property type="project" value="UniProtKB-KW"/>
</dbReference>
<keyword evidence="2" id="KW-0234">DNA repair</keyword>
<dbReference type="RefSeq" id="WP_066659879.1">
    <property type="nucleotide sequence ID" value="NZ_CBCSCL010000018.1"/>
</dbReference>
<feature type="compositionally biased region" description="Low complexity" evidence="3">
    <location>
        <begin position="303"/>
        <end position="329"/>
    </location>
</feature>
<dbReference type="PANTHER" id="PTHR41251:SF1">
    <property type="entry name" value="NON-HOMOLOGOUS END JOINING PROTEIN KU"/>
    <property type="match status" value="1"/>
</dbReference>
<dbReference type="InterPro" id="IPR016194">
    <property type="entry name" value="SPOC-like_C_dom_sf"/>
</dbReference>
<dbReference type="GO" id="GO:0006303">
    <property type="term" value="P:double-strand break repair via nonhomologous end joining"/>
    <property type="evidence" value="ECO:0007669"/>
    <property type="project" value="UniProtKB-UniRule"/>
</dbReference>
<comment type="subunit">
    <text evidence="2">Homodimer. Interacts with LigD.</text>
</comment>
<evidence type="ECO:0000313" key="5">
    <source>
        <dbReference type="EMBL" id="ANN78590.1"/>
    </source>
</evidence>
<dbReference type="SMART" id="SM00559">
    <property type="entry name" value="Ku78"/>
    <property type="match status" value="1"/>
</dbReference>
<dbReference type="KEGG" id="bfz:BAU07_17050"/>
<dbReference type="Gene3D" id="2.40.290.10">
    <property type="match status" value="1"/>
</dbReference>
<keyword evidence="2" id="KW-0227">DNA damage</keyword>
<keyword evidence="6" id="KW-1185">Reference proteome</keyword>
<evidence type="ECO:0000256" key="2">
    <source>
        <dbReference type="HAMAP-Rule" id="MF_01875"/>
    </source>
</evidence>
<dbReference type="CDD" id="cd00789">
    <property type="entry name" value="KU_like"/>
    <property type="match status" value="1"/>
</dbReference>
<evidence type="ECO:0000256" key="1">
    <source>
        <dbReference type="ARBA" id="ARBA00023125"/>
    </source>
</evidence>
<keyword evidence="2" id="KW-0233">DNA recombination</keyword>
<dbReference type="InterPro" id="IPR006164">
    <property type="entry name" value="DNA_bd_Ku70/Ku80"/>
</dbReference>
<accession>A0A193GFK4</accession>
<dbReference type="NCBIfam" id="TIGR02772">
    <property type="entry name" value="Ku_bact"/>
    <property type="match status" value="1"/>
</dbReference>
<sequence length="350" mass="38843">MPRIVWKGAISFGLVHVPVVVYPGSRSGRLDFSWLDKRDMAPVGYQRINKNTGKVLDKDFIVKGYEYEKGEYVLMTDDDFRLANDAATQTVEILSFVDAADVPIYYFDTPYYLEPDRRGDKGYRLLREVLRDSGRIGIANVVLHTKQHLAALLPVGDALVLNTMRYADEIVDIEALKLPEGRTGKDGPSTREYEMAQRLVDDMTQEWRPEEYRDTYREDLFERIEQKVRAGQTHELTKSDGEAPARESAKVIDLMALLKQSIDQRGHRTARASGEDDDKAGASHTGRRARDDGASSRKSATTAGAAKRSSGRAGKATGGKATKAAAASADKPRRGAARKPAPTPTRRRAA</sequence>
<dbReference type="EMBL" id="CP016172">
    <property type="protein sequence ID" value="ANN78590.1"/>
    <property type="molecule type" value="Genomic_DNA"/>
</dbReference>
<dbReference type="InterPro" id="IPR009187">
    <property type="entry name" value="Prok_Ku"/>
</dbReference>
<evidence type="ECO:0000313" key="6">
    <source>
        <dbReference type="Proteomes" id="UP000091926"/>
    </source>
</evidence>
<dbReference type="Proteomes" id="UP000091926">
    <property type="component" value="Chromosome"/>
</dbReference>
<evidence type="ECO:0000256" key="3">
    <source>
        <dbReference type="SAM" id="MobiDB-lite"/>
    </source>
</evidence>
<dbReference type="Pfam" id="PF02735">
    <property type="entry name" value="Ku"/>
    <property type="match status" value="1"/>
</dbReference>
<comment type="function">
    <text evidence="2">With LigD forms a non-homologous end joining (NHEJ) DNA repair enzyme, which repairs dsDNA breaks with reduced fidelity. Binds linear dsDNA with 5'- and 3'- overhangs but not closed circular dsDNA nor ssDNA. Recruits and stimulates the ligase activity of LigD.</text>
</comment>